<organism evidence="2 3">
    <name type="scientific">Symbiodinium microadriaticum</name>
    <name type="common">Dinoflagellate</name>
    <name type="synonym">Zooxanthella microadriatica</name>
    <dbReference type="NCBI Taxonomy" id="2951"/>
    <lineage>
        <taxon>Eukaryota</taxon>
        <taxon>Sar</taxon>
        <taxon>Alveolata</taxon>
        <taxon>Dinophyceae</taxon>
        <taxon>Suessiales</taxon>
        <taxon>Symbiodiniaceae</taxon>
        <taxon>Symbiodinium</taxon>
    </lineage>
</organism>
<proteinExistence type="predicted"/>
<dbReference type="EMBL" id="LSRX01001363">
    <property type="protein sequence ID" value="OLP80628.1"/>
    <property type="molecule type" value="Genomic_DNA"/>
</dbReference>
<evidence type="ECO:0000313" key="2">
    <source>
        <dbReference type="EMBL" id="OLP80628.1"/>
    </source>
</evidence>
<feature type="region of interest" description="Disordered" evidence="1">
    <location>
        <begin position="271"/>
        <end position="305"/>
    </location>
</feature>
<evidence type="ECO:0000313" key="3">
    <source>
        <dbReference type="Proteomes" id="UP000186817"/>
    </source>
</evidence>
<dbReference type="Proteomes" id="UP000186817">
    <property type="component" value="Unassembled WGS sequence"/>
</dbReference>
<feature type="compositionally biased region" description="Low complexity" evidence="1">
    <location>
        <begin position="203"/>
        <end position="212"/>
    </location>
</feature>
<comment type="caution">
    <text evidence="2">The sequence shown here is derived from an EMBL/GenBank/DDBJ whole genome shotgun (WGS) entry which is preliminary data.</text>
</comment>
<name>A0A1Q9CCI1_SYMMI</name>
<feature type="region of interest" description="Disordered" evidence="1">
    <location>
        <begin position="201"/>
        <end position="232"/>
    </location>
</feature>
<dbReference type="OrthoDB" id="10282721at2759"/>
<protein>
    <submittedName>
        <fullName evidence="2">Uncharacterized protein</fullName>
    </submittedName>
</protein>
<gene>
    <name evidence="2" type="ORF">AK812_SmicGene38927</name>
</gene>
<reference evidence="2 3" key="1">
    <citation type="submission" date="2016-02" db="EMBL/GenBank/DDBJ databases">
        <title>Genome analysis of coral dinoflagellate symbionts highlights evolutionary adaptations to a symbiotic lifestyle.</title>
        <authorList>
            <person name="Aranda M."/>
            <person name="Li Y."/>
            <person name="Liew Y.J."/>
            <person name="Baumgarten S."/>
            <person name="Simakov O."/>
            <person name="Wilson M."/>
            <person name="Piel J."/>
            <person name="Ashoor H."/>
            <person name="Bougouffa S."/>
            <person name="Bajic V.B."/>
            <person name="Ryu T."/>
            <person name="Ravasi T."/>
            <person name="Bayer T."/>
            <person name="Micklem G."/>
            <person name="Kim H."/>
            <person name="Bhak J."/>
            <person name="Lajeunesse T.C."/>
            <person name="Voolstra C.R."/>
        </authorList>
    </citation>
    <scope>NUCLEOTIDE SEQUENCE [LARGE SCALE GENOMIC DNA]</scope>
    <source>
        <strain evidence="2 3">CCMP2467</strain>
    </source>
</reference>
<evidence type="ECO:0000256" key="1">
    <source>
        <dbReference type="SAM" id="MobiDB-lite"/>
    </source>
</evidence>
<keyword evidence="3" id="KW-1185">Reference proteome</keyword>
<dbReference type="AlphaFoldDB" id="A0A1Q9CCI1"/>
<sequence length="305" mass="33487">MGTSFTCRAAASGQRPRARLSERADGDAATPFGDPRALFGQSRNLAAHPWATHRRLPHFKRGKQKQLHMPSSSERLIQLPRLVVSGCSWFLRWDTQAPWRVPQGAAEELCAATRGSKVSVNSRVKHSVLSRSAWWLRGRDLLEAAMQSQTLKALFLCQASGGFEGVPVLGKRFRVRSMACGDCALFVECLGNKRHQLRFPGHAASSRQAAQSRRPRVPAKKPKDAGPPRLEAPPSCPSYSFFSSDGSSAAVLLFGREALIRLALLSEHPEKRLSSKRNLPRQAADGMGWDGEEAARLEATSTLGR</sequence>
<accession>A0A1Q9CCI1</accession>
<feature type="region of interest" description="Disordered" evidence="1">
    <location>
        <begin position="1"/>
        <end position="33"/>
    </location>
</feature>